<evidence type="ECO:0000256" key="1">
    <source>
        <dbReference type="SAM" id="MobiDB-lite"/>
    </source>
</evidence>
<organism evidence="2 3">
    <name type="scientific">Streptomyces caledonius</name>
    <dbReference type="NCBI Taxonomy" id="3134107"/>
    <lineage>
        <taxon>Bacteria</taxon>
        <taxon>Bacillati</taxon>
        <taxon>Actinomycetota</taxon>
        <taxon>Actinomycetes</taxon>
        <taxon>Kitasatosporales</taxon>
        <taxon>Streptomycetaceae</taxon>
        <taxon>Streptomyces</taxon>
    </lineage>
</organism>
<name>A0ABU8UCR5_9ACTN</name>
<reference evidence="2 3" key="1">
    <citation type="submission" date="2024-03" db="EMBL/GenBank/DDBJ databases">
        <title>Novel Streptomyces species of biotechnological and ecological value are a feature of Machair soil.</title>
        <authorList>
            <person name="Prole J.R."/>
            <person name="Goodfellow M."/>
            <person name="Allenby N."/>
            <person name="Ward A.C."/>
        </authorList>
    </citation>
    <scope>NUCLEOTIDE SEQUENCE [LARGE SCALE GENOMIC DNA]</scope>
    <source>
        <strain evidence="2 3">MS1.HAVA.3</strain>
    </source>
</reference>
<evidence type="ECO:0000313" key="3">
    <source>
        <dbReference type="Proteomes" id="UP001382904"/>
    </source>
</evidence>
<feature type="region of interest" description="Disordered" evidence="1">
    <location>
        <begin position="156"/>
        <end position="178"/>
    </location>
</feature>
<sequence length="210" mass="22271">MARTTLAAWLGGSVAHLQDDPLASVRFLAHLETLRAAPPEQWPTLDRALLAGAEEAARHLDGVGRRWGEVLHGLRREHHVYALVARLLGDPATRDIGAGLAREACHGWRAAPVELVPLLARHCGQGISPAMAEALTTASLSEAAMQAHGALLATVPFSPYPKPRRPSGGPPPPSSYDRATAAAVLRAKPVGIGRLLRAPSSSALCWTRAR</sequence>
<dbReference type="Proteomes" id="UP001382904">
    <property type="component" value="Unassembled WGS sequence"/>
</dbReference>
<gene>
    <name evidence="2" type="ORF">WKI68_39720</name>
</gene>
<protein>
    <submittedName>
        <fullName evidence="2">Uncharacterized protein</fullName>
    </submittedName>
</protein>
<keyword evidence="3" id="KW-1185">Reference proteome</keyword>
<proteinExistence type="predicted"/>
<evidence type="ECO:0000313" key="2">
    <source>
        <dbReference type="EMBL" id="MEJ8645690.1"/>
    </source>
</evidence>
<accession>A0ABU8UCR5</accession>
<dbReference type="EMBL" id="JBBKAM010000004">
    <property type="protein sequence ID" value="MEJ8645690.1"/>
    <property type="molecule type" value="Genomic_DNA"/>
</dbReference>
<comment type="caution">
    <text evidence="2">The sequence shown here is derived from an EMBL/GenBank/DDBJ whole genome shotgun (WGS) entry which is preliminary data.</text>
</comment>